<dbReference type="AlphaFoldDB" id="G5K1A8"/>
<accession>G5K1A8</accession>
<evidence type="ECO:0000313" key="2">
    <source>
        <dbReference type="EMBL" id="EHI70069.1"/>
    </source>
</evidence>
<dbReference type="STRING" id="764299.STRIC_2165"/>
<feature type="signal peptide" evidence="1">
    <location>
        <begin position="1"/>
        <end position="21"/>
    </location>
</feature>
<gene>
    <name evidence="2" type="ORF">STRIC_2165</name>
</gene>
<comment type="caution">
    <text evidence="2">The sequence shown here is derived from an EMBL/GenBank/DDBJ whole genome shotgun (WGS) entry which is preliminary data.</text>
</comment>
<dbReference type="Proteomes" id="UP000003330">
    <property type="component" value="Unassembled WGS sequence"/>
</dbReference>
<organism evidence="2 3">
    <name type="scientific">Streptococcus ictaluri 707-05</name>
    <dbReference type="NCBI Taxonomy" id="764299"/>
    <lineage>
        <taxon>Bacteria</taxon>
        <taxon>Bacillati</taxon>
        <taxon>Bacillota</taxon>
        <taxon>Bacilli</taxon>
        <taxon>Lactobacillales</taxon>
        <taxon>Streptococcaceae</taxon>
        <taxon>Streptococcus</taxon>
    </lineage>
</organism>
<evidence type="ECO:0000256" key="1">
    <source>
        <dbReference type="SAM" id="SignalP"/>
    </source>
</evidence>
<dbReference type="PROSITE" id="PS51257">
    <property type="entry name" value="PROKAR_LIPOPROTEIN"/>
    <property type="match status" value="1"/>
</dbReference>
<keyword evidence="2" id="KW-0449">Lipoprotein</keyword>
<protein>
    <submittedName>
        <fullName evidence="2">Lipoprotein</fullName>
    </submittedName>
</protein>
<dbReference type="EMBL" id="AEUX02000005">
    <property type="protein sequence ID" value="EHI70069.1"/>
    <property type="molecule type" value="Genomic_DNA"/>
</dbReference>
<feature type="chain" id="PRO_5039418492" evidence="1">
    <location>
        <begin position="22"/>
        <end position="46"/>
    </location>
</feature>
<evidence type="ECO:0000313" key="3">
    <source>
        <dbReference type="Proteomes" id="UP000003330"/>
    </source>
</evidence>
<proteinExistence type="predicted"/>
<keyword evidence="1" id="KW-0732">Signal</keyword>
<sequence length="46" mass="5043">MRKGILGLVSLLVVASFGLVACTASNKTEKSSDSKIQKFKRLYLLQ</sequence>
<name>G5K1A8_9STRE</name>
<keyword evidence="3" id="KW-1185">Reference proteome</keyword>
<reference evidence="2 3" key="1">
    <citation type="journal article" date="2014" name="Int. J. Syst. Evol. Microbiol.">
        <title>Phylogenomics and the dynamic genome evolution of the genus Streptococcus.</title>
        <authorList>
            <consortium name="The Broad Institute Genome Sequencing Platform"/>
            <person name="Richards V.P."/>
            <person name="Palmer S.R."/>
            <person name="Pavinski Bitar P.D."/>
            <person name="Qin X."/>
            <person name="Weinstock G.M."/>
            <person name="Highlander S.K."/>
            <person name="Town C.D."/>
            <person name="Burne R.A."/>
            <person name="Stanhope M.J."/>
        </authorList>
    </citation>
    <scope>NUCLEOTIDE SEQUENCE [LARGE SCALE GENOMIC DNA]</scope>
    <source>
        <strain evidence="2 3">707-05</strain>
    </source>
</reference>